<dbReference type="EMBL" id="MT144666">
    <property type="protein sequence ID" value="QJH96894.1"/>
    <property type="molecule type" value="Genomic_DNA"/>
</dbReference>
<dbReference type="AlphaFoldDB" id="A0A6H1ZHM1"/>
<proteinExistence type="predicted"/>
<accession>A0A6H1ZHM1</accession>
<feature type="region of interest" description="Disordered" evidence="1">
    <location>
        <begin position="56"/>
        <end position="82"/>
    </location>
</feature>
<sequence length="82" mass="9662">MKKTDRDGPKHKLSDKYAPGYCPLREPHNCTMYVWHCKECFEYPLCHAWDRIARAGDSNSNSNPIDDTIGNRYNDNDNERRE</sequence>
<dbReference type="EMBL" id="MT144022">
    <property type="protein sequence ID" value="QJA46817.1"/>
    <property type="molecule type" value="Genomic_DNA"/>
</dbReference>
<gene>
    <name evidence="3" type="ORF">MM415A01139_0003</name>
    <name evidence="2" type="ORF">TM448A00527_0023</name>
    <name evidence="4" type="ORF">TM448B00869_0020</name>
</gene>
<name>A0A6H1ZHM1_9ZZZZ</name>
<evidence type="ECO:0000313" key="2">
    <source>
        <dbReference type="EMBL" id="QJA46817.1"/>
    </source>
</evidence>
<protein>
    <submittedName>
        <fullName evidence="2">Uncharacterized protein</fullName>
    </submittedName>
</protein>
<evidence type="ECO:0000256" key="1">
    <source>
        <dbReference type="SAM" id="MobiDB-lite"/>
    </source>
</evidence>
<organism evidence="2">
    <name type="scientific">viral metagenome</name>
    <dbReference type="NCBI Taxonomy" id="1070528"/>
    <lineage>
        <taxon>unclassified sequences</taxon>
        <taxon>metagenomes</taxon>
        <taxon>organismal metagenomes</taxon>
    </lineage>
</organism>
<evidence type="ECO:0000313" key="3">
    <source>
        <dbReference type="EMBL" id="QJA78085.1"/>
    </source>
</evidence>
<reference evidence="2" key="1">
    <citation type="submission" date="2020-03" db="EMBL/GenBank/DDBJ databases">
        <title>The deep terrestrial virosphere.</title>
        <authorList>
            <person name="Holmfeldt K."/>
            <person name="Nilsson E."/>
            <person name="Simone D."/>
            <person name="Lopez-Fernandez M."/>
            <person name="Wu X."/>
            <person name="de Brujin I."/>
            <person name="Lundin D."/>
            <person name="Andersson A."/>
            <person name="Bertilsson S."/>
            <person name="Dopson M."/>
        </authorList>
    </citation>
    <scope>NUCLEOTIDE SEQUENCE</scope>
    <source>
        <strain evidence="3">MM415A01139</strain>
        <strain evidence="2">TM448A00527</strain>
        <strain evidence="4">TM448B00869</strain>
    </source>
</reference>
<evidence type="ECO:0000313" key="4">
    <source>
        <dbReference type="EMBL" id="QJH96894.1"/>
    </source>
</evidence>
<dbReference type="EMBL" id="MT142320">
    <property type="protein sequence ID" value="QJA78085.1"/>
    <property type="molecule type" value="Genomic_DNA"/>
</dbReference>